<evidence type="ECO:0000313" key="1">
    <source>
        <dbReference type="EMBL" id="SVE36553.1"/>
    </source>
</evidence>
<name>A0A383CWZ6_9ZZZZ</name>
<reference evidence="1" key="1">
    <citation type="submission" date="2018-05" db="EMBL/GenBank/DDBJ databases">
        <authorList>
            <person name="Lanie J.A."/>
            <person name="Ng W.-L."/>
            <person name="Kazmierczak K.M."/>
            <person name="Andrzejewski T.M."/>
            <person name="Davidsen T.M."/>
            <person name="Wayne K.J."/>
            <person name="Tettelin H."/>
            <person name="Glass J.I."/>
            <person name="Rusch D."/>
            <person name="Podicherti R."/>
            <person name="Tsui H.-C.T."/>
            <person name="Winkler M.E."/>
        </authorList>
    </citation>
    <scope>NUCLEOTIDE SEQUENCE</scope>
</reference>
<dbReference type="EMBL" id="UINC01212292">
    <property type="protein sequence ID" value="SVE36553.1"/>
    <property type="molecule type" value="Genomic_DNA"/>
</dbReference>
<gene>
    <name evidence="1" type="ORF">METZ01_LOCUS489407</name>
</gene>
<proteinExistence type="predicted"/>
<sequence>IDSPYKRETKRVLAKPNYDLIDQAIAYKEKEK</sequence>
<organism evidence="1">
    <name type="scientific">marine metagenome</name>
    <dbReference type="NCBI Taxonomy" id="408172"/>
    <lineage>
        <taxon>unclassified sequences</taxon>
        <taxon>metagenomes</taxon>
        <taxon>ecological metagenomes</taxon>
    </lineage>
</organism>
<accession>A0A383CWZ6</accession>
<dbReference type="AlphaFoldDB" id="A0A383CWZ6"/>
<feature type="non-terminal residue" evidence="1">
    <location>
        <position position="1"/>
    </location>
</feature>
<protein>
    <submittedName>
        <fullName evidence="1">Uncharacterized protein</fullName>
    </submittedName>
</protein>